<dbReference type="EMBL" id="VSRR010008092">
    <property type="protein sequence ID" value="MPC48073.1"/>
    <property type="molecule type" value="Genomic_DNA"/>
</dbReference>
<evidence type="ECO:0000313" key="2">
    <source>
        <dbReference type="Proteomes" id="UP000324222"/>
    </source>
</evidence>
<accession>A0A5B7FSR7</accession>
<dbReference type="Proteomes" id="UP000324222">
    <property type="component" value="Unassembled WGS sequence"/>
</dbReference>
<protein>
    <submittedName>
        <fullName evidence="1">Uncharacterized protein</fullName>
    </submittedName>
</protein>
<evidence type="ECO:0000313" key="1">
    <source>
        <dbReference type="EMBL" id="MPC48073.1"/>
    </source>
</evidence>
<proteinExistence type="predicted"/>
<dbReference type="AlphaFoldDB" id="A0A5B7FSR7"/>
<reference evidence="1 2" key="1">
    <citation type="submission" date="2019-05" db="EMBL/GenBank/DDBJ databases">
        <title>Another draft genome of Portunus trituberculatus and its Hox gene families provides insights of decapod evolution.</title>
        <authorList>
            <person name="Jeong J.-H."/>
            <person name="Song I."/>
            <person name="Kim S."/>
            <person name="Choi T."/>
            <person name="Kim D."/>
            <person name="Ryu S."/>
            <person name="Kim W."/>
        </authorList>
    </citation>
    <scope>NUCLEOTIDE SEQUENCE [LARGE SCALE GENOMIC DNA]</scope>
    <source>
        <tissue evidence="1">Muscle</tissue>
    </source>
</reference>
<name>A0A5B7FSR7_PORTR</name>
<keyword evidence="2" id="KW-1185">Reference proteome</keyword>
<organism evidence="1 2">
    <name type="scientific">Portunus trituberculatus</name>
    <name type="common">Swimming crab</name>
    <name type="synonym">Neptunus trituberculatus</name>
    <dbReference type="NCBI Taxonomy" id="210409"/>
    <lineage>
        <taxon>Eukaryota</taxon>
        <taxon>Metazoa</taxon>
        <taxon>Ecdysozoa</taxon>
        <taxon>Arthropoda</taxon>
        <taxon>Crustacea</taxon>
        <taxon>Multicrustacea</taxon>
        <taxon>Malacostraca</taxon>
        <taxon>Eumalacostraca</taxon>
        <taxon>Eucarida</taxon>
        <taxon>Decapoda</taxon>
        <taxon>Pleocyemata</taxon>
        <taxon>Brachyura</taxon>
        <taxon>Eubrachyura</taxon>
        <taxon>Portunoidea</taxon>
        <taxon>Portunidae</taxon>
        <taxon>Portuninae</taxon>
        <taxon>Portunus</taxon>
    </lineage>
</organism>
<gene>
    <name evidence="1" type="ORF">E2C01_041838</name>
</gene>
<comment type="caution">
    <text evidence="1">The sequence shown here is derived from an EMBL/GenBank/DDBJ whole genome shotgun (WGS) entry which is preliminary data.</text>
</comment>
<sequence length="101" mass="11902">MFSDESTFWLVRDDSKFVRRHSNVSPYDPRYTVKIVKQLDSVMSIHEAEYFMHDLALAYMSKAVKEFMGIYFDASYFSSIAASMPKRIRSLLKYKGNMSKY</sequence>